<dbReference type="GeneID" id="302711824"/>
<dbReference type="RefSeq" id="WP_120163582.1">
    <property type="nucleotide sequence ID" value="NZ_NSDJ01000002.1"/>
</dbReference>
<dbReference type="InterPro" id="IPR017030">
    <property type="entry name" value="Vir_effector_SfrC"/>
</dbReference>
<reference evidence="1 2" key="1">
    <citation type="submission" date="2017-08" db="EMBL/GenBank/DDBJ databases">
        <title>Comparative genomics of bacteria isolated from necrotic lesions of AOD affected trees.</title>
        <authorList>
            <person name="Doonan J."/>
            <person name="Denman S."/>
            <person name="Mcdonald J.E."/>
        </authorList>
    </citation>
    <scope>NUCLEOTIDE SEQUENCE [LARGE SCALE GENOMIC DNA]</scope>
    <source>
        <strain evidence="1 2">CIP 105588</strain>
    </source>
</reference>
<dbReference type="PIRSF" id="PIRSF034586">
    <property type="entry name" value="Vir_effector_SfrC"/>
    <property type="match status" value="1"/>
</dbReference>
<name>A0ABX9PSL6_9GAMM</name>
<comment type="caution">
    <text evidence="1">The sequence shown here is derived from an EMBL/GenBank/DDBJ whole genome shotgun (WGS) entry which is preliminary data.</text>
</comment>
<keyword evidence="2" id="KW-1185">Reference proteome</keyword>
<gene>
    <name evidence="1" type="ORF">CKQ54_23775</name>
</gene>
<evidence type="ECO:0000313" key="2">
    <source>
        <dbReference type="Proteomes" id="UP000284853"/>
    </source>
</evidence>
<proteinExistence type="predicted"/>
<organism evidence="1 2">
    <name type="scientific">Rahnella variigena</name>
    <dbReference type="NCBI Taxonomy" id="574964"/>
    <lineage>
        <taxon>Bacteria</taxon>
        <taxon>Pseudomonadati</taxon>
        <taxon>Pseudomonadota</taxon>
        <taxon>Gammaproteobacteria</taxon>
        <taxon>Enterobacterales</taxon>
        <taxon>Yersiniaceae</taxon>
        <taxon>Rahnella</taxon>
    </lineage>
</organism>
<evidence type="ECO:0000313" key="1">
    <source>
        <dbReference type="EMBL" id="RKF66410.1"/>
    </source>
</evidence>
<protein>
    <submittedName>
        <fullName evidence="1">Virulence factor</fullName>
    </submittedName>
</protein>
<dbReference type="Pfam" id="PF10139">
    <property type="entry name" value="Virul_Fac"/>
    <property type="match status" value="1"/>
</dbReference>
<dbReference type="Proteomes" id="UP000284853">
    <property type="component" value="Unassembled WGS sequence"/>
</dbReference>
<sequence>MTTRTTATIPAQAVTTNVLQRQFAAASDTIGDALNWVEHTRAQAPRLDLEADRLNLQLKRCRDKAQRLALACELPPALGFYGHSQAGKSYLICSLAAGNYGRLETRLGGVTLDYLTQINPGNRTARLATRFTRQSDVRDRAFPVRVLLLNEPDLARIVIRAFQPDSHYHVPDTQQITEHLNKLMMHRQPEPVEGFSSEQMMGLWDSMIRLDARRFRHLNAHFWPVAVNLAPYLNVDDRARLFSILWDNVPALTTAYRHYAHTLQHLGGAKSLLAPLSVLVDDAMQPADGIFSQSPAFDIEISVCPEVEGTSTAPVTLSLEELTLLAAEVQIPLLSPPREALFEQFDLLDLPGYGSAENDESDDDGGDDISPLFRAKVAYLPERYTDRHEMNMLMVCTAADKRDDVVAVGRTLEHWVKEMHGENTQVRSRRKPGLVWVLTPFDRRMTQSVHFDEAVQRHVGNPGDAWGALLAMDERGLQRMADYLVAEIRPDVRLNRLSELRDELHRELADNLLGRWYQEGEAADPLQKQRTVQTVIKALQTRTGVHGELLEKLLPGRDELHRIYLEHTGQPVDSGAQDQNGAESFGIGIDIDLFAEQQDAPVWQAKPDDGTAFARQVQRYWINHLRSLPENEPLIALLGVAKPTVELLMEELITASFRLNMGEALVRSLGSTLPAGAREHDHHADRQVSRALTVLGDFVAWLGFEKQPEAERPESRINKGHKIFAKPKKSVASWKSSQRLTKLSATPTNSTAFYIYDWLVGLQESIMRNAGYAAGGEIPATQRDSLARLLKVLRVVS</sequence>
<accession>A0ABX9PSL6</accession>
<dbReference type="EMBL" id="NSDJ01000002">
    <property type="protein sequence ID" value="RKF66410.1"/>
    <property type="molecule type" value="Genomic_DNA"/>
</dbReference>